<protein>
    <submittedName>
        <fullName evidence="1">Uncharacterized protein</fullName>
    </submittedName>
</protein>
<dbReference type="PANTHER" id="PTHR47027">
    <property type="entry name" value="REVERSE TRANSCRIPTASE DOMAIN-CONTAINING PROTEIN"/>
    <property type="match status" value="1"/>
</dbReference>
<accession>A0A183N5H9</accession>
<evidence type="ECO:0000313" key="2">
    <source>
        <dbReference type="Proteomes" id="UP000277204"/>
    </source>
</evidence>
<dbReference type="AlphaFoldDB" id="A0A183N5H9"/>
<organism evidence="1 2">
    <name type="scientific">Schistosoma margrebowiei</name>
    <dbReference type="NCBI Taxonomy" id="48269"/>
    <lineage>
        <taxon>Eukaryota</taxon>
        <taxon>Metazoa</taxon>
        <taxon>Spiralia</taxon>
        <taxon>Lophotrochozoa</taxon>
        <taxon>Platyhelminthes</taxon>
        <taxon>Trematoda</taxon>
        <taxon>Digenea</taxon>
        <taxon>Strigeidida</taxon>
        <taxon>Schistosomatoidea</taxon>
        <taxon>Schistosomatidae</taxon>
        <taxon>Schistosoma</taxon>
    </lineage>
</organism>
<name>A0A183N5H9_9TREM</name>
<sequence>MKTSEGKHCIQWTAQNQLDDLDFTDDLALLSHTHEQTQIKTASASAVSASVGLNIHKRKTKVLKYNTEHNNPITLDGKTLEDVESFTHLGSIVDEKEGSDADVEARIGKSRTIFL</sequence>
<proteinExistence type="predicted"/>
<dbReference type="PANTHER" id="PTHR47027:SF25">
    <property type="entry name" value="REVERSE TRANSCRIPTASE DOMAIN-CONTAINING PROTEIN"/>
    <property type="match status" value="1"/>
</dbReference>
<dbReference type="EMBL" id="UZAI01019792">
    <property type="protein sequence ID" value="VDP47734.1"/>
    <property type="molecule type" value="Genomic_DNA"/>
</dbReference>
<evidence type="ECO:0000313" key="1">
    <source>
        <dbReference type="EMBL" id="VDP47734.1"/>
    </source>
</evidence>
<dbReference type="Proteomes" id="UP000277204">
    <property type="component" value="Unassembled WGS sequence"/>
</dbReference>
<keyword evidence="2" id="KW-1185">Reference proteome</keyword>
<reference evidence="1 2" key="1">
    <citation type="submission" date="2018-11" db="EMBL/GenBank/DDBJ databases">
        <authorList>
            <consortium name="Pathogen Informatics"/>
        </authorList>
    </citation>
    <scope>NUCLEOTIDE SEQUENCE [LARGE SCALE GENOMIC DNA]</scope>
    <source>
        <strain evidence="1 2">Zambia</strain>
    </source>
</reference>
<gene>
    <name evidence="1" type="ORF">SMRZ_LOCUS23554</name>
</gene>